<feature type="transmembrane region" description="Helical" evidence="1">
    <location>
        <begin position="39"/>
        <end position="58"/>
    </location>
</feature>
<dbReference type="Gene3D" id="1.10.3210.10">
    <property type="entry name" value="Hypothetical protein af1432"/>
    <property type="match status" value="1"/>
</dbReference>
<keyword evidence="1" id="KW-0812">Transmembrane</keyword>
<dbReference type="PANTHER" id="PTHR45228">
    <property type="entry name" value="CYCLIC DI-GMP PHOSPHODIESTERASE TM_0186-RELATED"/>
    <property type="match status" value="1"/>
</dbReference>
<dbReference type="SUPFAM" id="SSF109604">
    <property type="entry name" value="HD-domain/PDEase-like"/>
    <property type="match status" value="1"/>
</dbReference>
<dbReference type="PROSITE" id="PS51832">
    <property type="entry name" value="HD_GYP"/>
    <property type="match status" value="1"/>
</dbReference>
<evidence type="ECO:0000259" key="2">
    <source>
        <dbReference type="PROSITE" id="PS51832"/>
    </source>
</evidence>
<dbReference type="Pfam" id="PF13487">
    <property type="entry name" value="HD_5"/>
    <property type="match status" value="1"/>
</dbReference>
<protein>
    <recommendedName>
        <fullName evidence="2">HD-GYP domain-containing protein</fullName>
    </recommendedName>
</protein>
<dbReference type="CDD" id="cd00077">
    <property type="entry name" value="HDc"/>
    <property type="match status" value="1"/>
</dbReference>
<feature type="transmembrane region" description="Helical" evidence="1">
    <location>
        <begin position="161"/>
        <end position="183"/>
    </location>
</feature>
<accession>A0A0H3U884</accession>
<name>A0A0H3U884_9BACT</name>
<evidence type="ECO:0000256" key="1">
    <source>
        <dbReference type="SAM" id="Phobius"/>
    </source>
</evidence>
<dbReference type="AlphaFoldDB" id="A0A0H3U884"/>
<organism evidence="3">
    <name type="scientific">uncultured bacterium fosmid pJB84G2</name>
    <dbReference type="NCBI Taxonomy" id="1478072"/>
    <lineage>
        <taxon>Bacteria</taxon>
        <taxon>environmental samples</taxon>
    </lineage>
</organism>
<dbReference type="InterPro" id="IPR052020">
    <property type="entry name" value="Cyclic_di-GMP/3'3'-cGAMP_PDE"/>
</dbReference>
<feature type="transmembrane region" description="Helical" evidence="1">
    <location>
        <begin position="6"/>
        <end position="27"/>
    </location>
</feature>
<dbReference type="InterPro" id="IPR031621">
    <property type="entry name" value="HisKA_7TM"/>
</dbReference>
<feature type="transmembrane region" description="Helical" evidence="1">
    <location>
        <begin position="104"/>
        <end position="124"/>
    </location>
</feature>
<proteinExistence type="predicted"/>
<feature type="domain" description="HD-GYP" evidence="2">
    <location>
        <begin position="359"/>
        <end position="560"/>
    </location>
</feature>
<dbReference type="SMART" id="SM00471">
    <property type="entry name" value="HDc"/>
    <property type="match status" value="1"/>
</dbReference>
<evidence type="ECO:0000313" key="3">
    <source>
        <dbReference type="EMBL" id="AIF26721.1"/>
    </source>
</evidence>
<feature type="transmembrane region" description="Helical" evidence="1">
    <location>
        <begin position="70"/>
        <end position="92"/>
    </location>
</feature>
<dbReference type="InterPro" id="IPR003607">
    <property type="entry name" value="HD/PDEase_dom"/>
</dbReference>
<reference evidence="3" key="1">
    <citation type="submission" date="2013-08" db="EMBL/GenBank/DDBJ databases">
        <title>Comparison of modified E. coli strains.</title>
        <authorList>
            <person name="Juergensen J."/>
            <person name="Bonge A."/>
            <person name="Streit W.R."/>
        </authorList>
    </citation>
    <scope>NUCLEOTIDE SEQUENCE</scope>
</reference>
<feature type="transmembrane region" description="Helical" evidence="1">
    <location>
        <begin position="225"/>
        <end position="243"/>
    </location>
</feature>
<dbReference type="InterPro" id="IPR037522">
    <property type="entry name" value="HD_GYP_dom"/>
</dbReference>
<feature type="transmembrane region" description="Helical" evidence="1">
    <location>
        <begin position="195"/>
        <end position="213"/>
    </location>
</feature>
<sequence length="560" mass="63593">MTPREVYILLQAIGIVVLIGELVYVTFQKPSNLQRHLIFILYSLAVSFVGYLIELIPLNMDGTYAGVQVAYIGVCLGYAGKPFALVASALLLFEYVDIKLPKWLIFSVLAFFGFLTIMVCTNWYPGCTNPYTHKLYYTDIGWDPNANLGSPLTINGRGPFWYVYMASAFVIYGAYIILTFYEFRRSKTNQAKKMAIMLFLTVFFSVVGLLLYITKSTYSYDSTLLGILIGTIPLLILLTKYRIFDSITLARHKALSDSKDGIIILDARMTVSYKNTIAKSIFPEFGTKEEGLMLDKILNYQNGKLFFANERVYELRVRDAFAGKRQVFVGKTLAFNDITEHYNYKERLEVDVDKAILKIKNIQRSTLASFADLVEARDGNTGEHIKSVSNTTEKIAIELAKNPKYEQTLTSEYIKILKECAPLHDIGKIFVPDAILLKPGKLTPEEYEIIKTHAQKGREICENSLKDIEEPIYTELAMEISGGHHEWWNGKGYPKGLKEEEIPLSARIIAVADVYDALRMERSYKKAYSKEESIRIIQEETGSHFDPTIVEAFLKIVDSL</sequence>
<keyword evidence="1" id="KW-0472">Membrane</keyword>
<keyword evidence="1" id="KW-1133">Transmembrane helix</keyword>
<dbReference type="Pfam" id="PF16927">
    <property type="entry name" value="HisKA_7TM"/>
    <property type="match status" value="1"/>
</dbReference>
<dbReference type="EMBL" id="KF540244">
    <property type="protein sequence ID" value="AIF26721.1"/>
    <property type="molecule type" value="Genomic_DNA"/>
</dbReference>